<dbReference type="PROSITE" id="PS00065">
    <property type="entry name" value="D_2_HYDROXYACID_DH_1"/>
    <property type="match status" value="1"/>
</dbReference>
<dbReference type="NCBIfam" id="TIGR00745">
    <property type="entry name" value="apbA_panE"/>
    <property type="match status" value="1"/>
</dbReference>
<feature type="domain" description="Ketopantoate reductase C-terminal" evidence="12">
    <location>
        <begin position="177"/>
        <end position="296"/>
    </location>
</feature>
<dbReference type="InterPro" id="IPR036291">
    <property type="entry name" value="NAD(P)-bd_dom_sf"/>
</dbReference>
<dbReference type="Gene3D" id="3.40.50.720">
    <property type="entry name" value="NAD(P)-binding Rossmann-like Domain"/>
    <property type="match status" value="1"/>
</dbReference>
<evidence type="ECO:0000256" key="7">
    <source>
        <dbReference type="ARBA" id="ARBA00023002"/>
    </source>
</evidence>
<dbReference type="PANTHER" id="PTHR43765:SF2">
    <property type="entry name" value="2-DEHYDROPANTOATE 2-REDUCTASE"/>
    <property type="match status" value="1"/>
</dbReference>
<dbReference type="PANTHER" id="PTHR43765">
    <property type="entry name" value="2-DEHYDROPANTOATE 2-REDUCTASE-RELATED"/>
    <property type="match status" value="1"/>
</dbReference>
<dbReference type="AlphaFoldDB" id="A0A5Q0TEY7"/>
<protein>
    <recommendedName>
        <fullName evidence="4 10">2-dehydropantoate 2-reductase</fullName>
        <ecNumber evidence="3 10">1.1.1.169</ecNumber>
    </recommendedName>
    <alternativeName>
        <fullName evidence="8 10">Ketopantoate reductase</fullName>
    </alternativeName>
</protein>
<dbReference type="Pfam" id="PF08546">
    <property type="entry name" value="ApbA_C"/>
    <property type="match status" value="1"/>
</dbReference>
<feature type="domain" description="Ketopantoate reductase N-terminal" evidence="11">
    <location>
        <begin position="3"/>
        <end position="143"/>
    </location>
</feature>
<evidence type="ECO:0000313" key="14">
    <source>
        <dbReference type="Proteomes" id="UP000348942"/>
    </source>
</evidence>
<dbReference type="UniPathway" id="UPA00028">
    <property type="reaction ID" value="UER00004"/>
</dbReference>
<dbReference type="InterPro" id="IPR050838">
    <property type="entry name" value="Ketopantoate_reductase"/>
</dbReference>
<evidence type="ECO:0000259" key="11">
    <source>
        <dbReference type="Pfam" id="PF02558"/>
    </source>
</evidence>
<gene>
    <name evidence="13" type="ORF">GFB47_03045</name>
</gene>
<evidence type="ECO:0000256" key="1">
    <source>
        <dbReference type="ARBA" id="ARBA00004994"/>
    </source>
</evidence>
<dbReference type="SUPFAM" id="SSF51735">
    <property type="entry name" value="NAD(P)-binding Rossmann-fold domains"/>
    <property type="match status" value="1"/>
</dbReference>
<dbReference type="Proteomes" id="UP000348942">
    <property type="component" value="Chromosome 1"/>
</dbReference>
<comment type="similarity">
    <text evidence="2 10">Belongs to the ketopantoate reductase family.</text>
</comment>
<accession>A0A5Q0TEY7</accession>
<dbReference type="Pfam" id="PF02558">
    <property type="entry name" value="ApbA"/>
    <property type="match status" value="1"/>
</dbReference>
<comment type="catalytic activity">
    <reaction evidence="9 10">
        <text>(R)-pantoate + NADP(+) = 2-dehydropantoate + NADPH + H(+)</text>
        <dbReference type="Rhea" id="RHEA:16233"/>
        <dbReference type="ChEBI" id="CHEBI:11561"/>
        <dbReference type="ChEBI" id="CHEBI:15378"/>
        <dbReference type="ChEBI" id="CHEBI:15980"/>
        <dbReference type="ChEBI" id="CHEBI:57783"/>
        <dbReference type="ChEBI" id="CHEBI:58349"/>
        <dbReference type="EC" id="1.1.1.169"/>
    </reaction>
</comment>
<dbReference type="InterPro" id="IPR008927">
    <property type="entry name" value="6-PGluconate_DH-like_C_sf"/>
</dbReference>
<evidence type="ECO:0000256" key="3">
    <source>
        <dbReference type="ARBA" id="ARBA00013014"/>
    </source>
</evidence>
<keyword evidence="6 10" id="KW-0521">NADP</keyword>
<evidence type="ECO:0000256" key="8">
    <source>
        <dbReference type="ARBA" id="ARBA00032024"/>
    </source>
</evidence>
<dbReference type="InterPro" id="IPR029752">
    <property type="entry name" value="D-isomer_DH_CS1"/>
</dbReference>
<dbReference type="GO" id="GO:0050661">
    <property type="term" value="F:NADP binding"/>
    <property type="evidence" value="ECO:0007669"/>
    <property type="project" value="TreeGrafter"/>
</dbReference>
<evidence type="ECO:0000256" key="9">
    <source>
        <dbReference type="ARBA" id="ARBA00048793"/>
    </source>
</evidence>
<evidence type="ECO:0000256" key="4">
    <source>
        <dbReference type="ARBA" id="ARBA00019465"/>
    </source>
</evidence>
<dbReference type="FunFam" id="1.10.1040.10:FF:000017">
    <property type="entry name" value="2-dehydropantoate 2-reductase"/>
    <property type="match status" value="1"/>
</dbReference>
<dbReference type="Gene3D" id="1.10.1040.10">
    <property type="entry name" value="N-(1-d-carboxylethyl)-l-norvaline Dehydrogenase, domain 2"/>
    <property type="match status" value="1"/>
</dbReference>
<evidence type="ECO:0000256" key="2">
    <source>
        <dbReference type="ARBA" id="ARBA00007870"/>
    </source>
</evidence>
<sequence length="300" mass="33362">MKIGIVGLGAIGSLWAVKLQQSGHNVYAYTRHANQSHIKVQLDNRPTCRFDANNLEQLAQCECVLVTVKSTQVMDAITPLFPYLSSNTTIIFMHNGMGAIDVFQDQLNRFPTYLATTTQAAFKPQANQVEHTGLGETFIGAYEASSVHRNSIENSIINPRILTALNHALAPVTWHHDIQTALWHKLAINCAINPLTAIHQCKNGELANNRFDATLSKLIAEINQVMQAQAVPISKQALHKAIYQVINATQHNYSSMQQDVAHQRPTEIEFITGYLIRSAAQHNIDVPTNLALYHQLINAR</sequence>
<evidence type="ECO:0000259" key="12">
    <source>
        <dbReference type="Pfam" id="PF08546"/>
    </source>
</evidence>
<evidence type="ECO:0000256" key="10">
    <source>
        <dbReference type="RuleBase" id="RU362068"/>
    </source>
</evidence>
<comment type="function">
    <text evidence="10">Catalyzes the NADPH-dependent reduction of ketopantoate into pantoic acid.</text>
</comment>
<dbReference type="InterPro" id="IPR003710">
    <property type="entry name" value="ApbA"/>
</dbReference>
<dbReference type="EMBL" id="CP045699">
    <property type="protein sequence ID" value="QGA64485.1"/>
    <property type="molecule type" value="Genomic_DNA"/>
</dbReference>
<dbReference type="InterPro" id="IPR013752">
    <property type="entry name" value="KPA_reductase"/>
</dbReference>
<dbReference type="InterPro" id="IPR013332">
    <property type="entry name" value="KPR_N"/>
</dbReference>
<organism evidence="13 14">
    <name type="scientific">Vibrio algicola</name>
    <dbReference type="NCBI Taxonomy" id="2662262"/>
    <lineage>
        <taxon>Bacteria</taxon>
        <taxon>Pseudomonadati</taxon>
        <taxon>Pseudomonadota</taxon>
        <taxon>Gammaproteobacteria</taxon>
        <taxon>Vibrionales</taxon>
        <taxon>Vibrionaceae</taxon>
        <taxon>Vibrio</taxon>
    </lineage>
</organism>
<comment type="pathway">
    <text evidence="1 10">Cofactor biosynthesis; (R)-pantothenate biosynthesis; (R)-pantoate from 3-methyl-2-oxobutanoate: step 2/2.</text>
</comment>
<dbReference type="GO" id="GO:0005737">
    <property type="term" value="C:cytoplasm"/>
    <property type="evidence" value="ECO:0007669"/>
    <property type="project" value="TreeGrafter"/>
</dbReference>
<dbReference type="RefSeq" id="WP_153446463.1">
    <property type="nucleotide sequence ID" value="NZ_CP045699.1"/>
</dbReference>
<evidence type="ECO:0000256" key="6">
    <source>
        <dbReference type="ARBA" id="ARBA00022857"/>
    </source>
</evidence>
<keyword evidence="14" id="KW-1185">Reference proteome</keyword>
<keyword evidence="5 10" id="KW-0566">Pantothenate biosynthesis</keyword>
<reference evidence="13 14" key="1">
    <citation type="submission" date="2019-10" db="EMBL/GenBank/DDBJ databases">
        <title>Vibrio sp. nov., isolated from Coralline algae surface.</title>
        <authorList>
            <person name="Geng Y."/>
            <person name="Zhang X."/>
        </authorList>
    </citation>
    <scope>NUCLEOTIDE SEQUENCE [LARGE SCALE GENOMIC DNA]</scope>
    <source>
        <strain evidence="13 14">SM1977</strain>
    </source>
</reference>
<evidence type="ECO:0000256" key="5">
    <source>
        <dbReference type="ARBA" id="ARBA00022655"/>
    </source>
</evidence>
<keyword evidence="7 10" id="KW-0560">Oxidoreductase</keyword>
<dbReference type="InterPro" id="IPR013328">
    <property type="entry name" value="6PGD_dom2"/>
</dbReference>
<dbReference type="SUPFAM" id="SSF48179">
    <property type="entry name" value="6-phosphogluconate dehydrogenase C-terminal domain-like"/>
    <property type="match status" value="1"/>
</dbReference>
<name>A0A5Q0TEY7_9VIBR</name>
<dbReference type="EC" id="1.1.1.169" evidence="3 10"/>
<proteinExistence type="inferred from homology"/>
<dbReference type="GO" id="GO:0008677">
    <property type="term" value="F:2-dehydropantoate 2-reductase activity"/>
    <property type="evidence" value="ECO:0007669"/>
    <property type="project" value="UniProtKB-EC"/>
</dbReference>
<dbReference type="GO" id="GO:0015940">
    <property type="term" value="P:pantothenate biosynthetic process"/>
    <property type="evidence" value="ECO:0007669"/>
    <property type="project" value="UniProtKB-UniPathway"/>
</dbReference>
<evidence type="ECO:0000313" key="13">
    <source>
        <dbReference type="EMBL" id="QGA64485.1"/>
    </source>
</evidence>